<evidence type="ECO:0000313" key="1">
    <source>
        <dbReference type="EMBL" id="MCL7344711.1"/>
    </source>
</evidence>
<protein>
    <submittedName>
        <fullName evidence="1">Uncharacterized protein</fullName>
    </submittedName>
</protein>
<name>A0AAE3FNB6_9CREN</name>
<proteinExistence type="predicted"/>
<dbReference type="EMBL" id="JZWS02000028">
    <property type="protein sequence ID" value="MCL7344711.1"/>
    <property type="molecule type" value="Genomic_DNA"/>
</dbReference>
<comment type="caution">
    <text evidence="1">The sequence shown here is derived from an EMBL/GenBank/DDBJ whole genome shotgun (WGS) entry which is preliminary data.</text>
</comment>
<sequence>VTLPTSIAPTKNEAFYVTLPTSIAPTKNEAFYVTLPTSTVSIGNEAFYVVQFKQTVTHITIPEYARFLSVAQAIYNVINLNVTASVNVSQLSFIPVEIQISPTVSVTIQQTSAPVTQTYEEQVFESFMALPMLYFLTKYTIRLIKRFRPRREKK</sequence>
<organism evidence="1">
    <name type="scientific">Candidatus Aramenus sulfurataquae</name>
    <dbReference type="NCBI Taxonomy" id="1326980"/>
    <lineage>
        <taxon>Archaea</taxon>
        <taxon>Thermoproteota</taxon>
        <taxon>Thermoprotei</taxon>
        <taxon>Sulfolobales</taxon>
        <taxon>Sulfolobaceae</taxon>
        <taxon>Candidatus Aramenus</taxon>
    </lineage>
</organism>
<dbReference type="AlphaFoldDB" id="A0AAE3FNB6"/>
<reference evidence="1" key="1">
    <citation type="submission" date="2022-05" db="EMBL/GenBank/DDBJ databases">
        <title>Metagenome Sequencing of an Archaeal-Dominated Microbial Community from a Hot Spring at the Los Azufres Geothermal Field, Mexico.</title>
        <authorList>
            <person name="Marin-Paredes R."/>
            <person name="Martinez-Romero E."/>
            <person name="Servin-Garciduenas L.E."/>
        </authorList>
    </citation>
    <scope>NUCLEOTIDE SEQUENCE</scope>
    <source>
        <strain evidence="1">AZ1-454</strain>
    </source>
</reference>
<feature type="non-terminal residue" evidence="1">
    <location>
        <position position="1"/>
    </location>
</feature>
<accession>A0AAE3FNB6</accession>
<gene>
    <name evidence="1" type="ORF">TQ35_009100</name>
</gene>